<dbReference type="GO" id="GO:0005737">
    <property type="term" value="C:cytoplasm"/>
    <property type="evidence" value="ECO:0007669"/>
    <property type="project" value="UniProtKB-SubCell"/>
</dbReference>
<proteinExistence type="inferred from homology"/>
<sequence length="127" mass="13859">MKVLTLNFLTCAVKACKSSSDSFPLHPKDCELVSDELEVNSALLTNVLTRVDWKALTTTAAELGFPTLPATPPTPEELAGDEKMLKELHTLLMETQINEGKLVCGHCGHEYAVKEGIANFLLPNHLV</sequence>
<evidence type="ECO:0000256" key="7">
    <source>
        <dbReference type="ARBA" id="ARBA00083044"/>
    </source>
</evidence>
<accession>A0A3D8RJP6</accession>
<evidence type="ECO:0000313" key="9">
    <source>
        <dbReference type="Proteomes" id="UP000256328"/>
    </source>
</evidence>
<dbReference type="GO" id="GO:0005634">
    <property type="term" value="C:nucleus"/>
    <property type="evidence" value="ECO:0007669"/>
    <property type="project" value="UniProtKB-SubCell"/>
</dbReference>
<dbReference type="AlphaFoldDB" id="A0A3D8RJP6"/>
<name>A0A3D8RJP6_9HELO</name>
<dbReference type="Proteomes" id="UP000256328">
    <property type="component" value="Unassembled WGS sequence"/>
</dbReference>
<dbReference type="GO" id="GO:0046982">
    <property type="term" value="F:protein heterodimerization activity"/>
    <property type="evidence" value="ECO:0007669"/>
    <property type="project" value="InterPro"/>
</dbReference>
<evidence type="ECO:0000256" key="1">
    <source>
        <dbReference type="ARBA" id="ARBA00004123"/>
    </source>
</evidence>
<dbReference type="OrthoDB" id="2187549at2759"/>
<dbReference type="FunFam" id="2.20.25.10:FF:000021">
    <property type="entry name" value="Multifunctional methyltransferase subunit trm112"/>
    <property type="match status" value="1"/>
</dbReference>
<organism evidence="8 9">
    <name type="scientific">Coleophoma crateriformis</name>
    <dbReference type="NCBI Taxonomy" id="565419"/>
    <lineage>
        <taxon>Eukaryota</taxon>
        <taxon>Fungi</taxon>
        <taxon>Dikarya</taxon>
        <taxon>Ascomycota</taxon>
        <taxon>Pezizomycotina</taxon>
        <taxon>Leotiomycetes</taxon>
        <taxon>Helotiales</taxon>
        <taxon>Dermateaceae</taxon>
        <taxon>Coleophoma</taxon>
    </lineage>
</organism>
<evidence type="ECO:0000256" key="6">
    <source>
        <dbReference type="ARBA" id="ARBA00069342"/>
    </source>
</evidence>
<dbReference type="PANTHER" id="PTHR12773:SF0">
    <property type="entry name" value="MULTIFUNCTIONAL METHYLTRANSFERASE SUBUNIT TRM112-LIKE PROTEIN"/>
    <property type="match status" value="1"/>
</dbReference>
<dbReference type="Gene3D" id="2.20.25.10">
    <property type="match status" value="1"/>
</dbReference>
<evidence type="ECO:0000256" key="5">
    <source>
        <dbReference type="ARBA" id="ARBA00023242"/>
    </source>
</evidence>
<dbReference type="InterPro" id="IPR005651">
    <property type="entry name" value="Trm112-like"/>
</dbReference>
<dbReference type="InterPro" id="IPR039127">
    <property type="entry name" value="Trm112"/>
</dbReference>
<dbReference type="PANTHER" id="PTHR12773">
    <property type="entry name" value="UPF0315 PROTEIN-RELATED"/>
    <property type="match status" value="1"/>
</dbReference>
<dbReference type="GO" id="GO:0070476">
    <property type="term" value="P:rRNA (guanine-N7)-methylation"/>
    <property type="evidence" value="ECO:0007669"/>
    <property type="project" value="TreeGrafter"/>
</dbReference>
<comment type="caution">
    <text evidence="8">The sequence shown here is derived from an EMBL/GenBank/DDBJ whole genome shotgun (WGS) entry which is preliminary data.</text>
</comment>
<evidence type="ECO:0000256" key="4">
    <source>
        <dbReference type="ARBA" id="ARBA00022490"/>
    </source>
</evidence>
<evidence type="ECO:0000313" key="8">
    <source>
        <dbReference type="EMBL" id="RDW74124.1"/>
    </source>
</evidence>
<gene>
    <name evidence="8" type="ORF">BP5796_07566</name>
</gene>
<evidence type="ECO:0000256" key="3">
    <source>
        <dbReference type="ARBA" id="ARBA00007980"/>
    </source>
</evidence>
<keyword evidence="5" id="KW-0539">Nucleus</keyword>
<dbReference type="GO" id="GO:0030488">
    <property type="term" value="P:tRNA methylation"/>
    <property type="evidence" value="ECO:0007669"/>
    <property type="project" value="TreeGrafter"/>
</dbReference>
<keyword evidence="4" id="KW-0963">Cytoplasm</keyword>
<evidence type="ECO:0000256" key="2">
    <source>
        <dbReference type="ARBA" id="ARBA00004496"/>
    </source>
</evidence>
<reference evidence="8 9" key="1">
    <citation type="journal article" date="2018" name="IMA Fungus">
        <title>IMA Genome-F 9: Draft genome sequence of Annulohypoxylon stygium, Aspergillus mulundensis, Berkeleyomyces basicola (syn. Thielaviopsis basicola), Ceratocystis smalleyi, two Cercospora beticola strains, Coleophoma cylindrospora, Fusarium fracticaudum, Phialophora cf. hyalina, and Morchella septimelata.</title>
        <authorList>
            <person name="Wingfield B.D."/>
            <person name="Bills G.F."/>
            <person name="Dong Y."/>
            <person name="Huang W."/>
            <person name="Nel W.J."/>
            <person name="Swalarsk-Parry B.S."/>
            <person name="Vaghefi N."/>
            <person name="Wilken P.M."/>
            <person name="An Z."/>
            <person name="de Beer Z.W."/>
            <person name="De Vos L."/>
            <person name="Chen L."/>
            <person name="Duong T.A."/>
            <person name="Gao Y."/>
            <person name="Hammerbacher A."/>
            <person name="Kikkert J.R."/>
            <person name="Li Y."/>
            <person name="Li H."/>
            <person name="Li K."/>
            <person name="Li Q."/>
            <person name="Liu X."/>
            <person name="Ma X."/>
            <person name="Naidoo K."/>
            <person name="Pethybridge S.J."/>
            <person name="Sun J."/>
            <person name="Steenkamp E.T."/>
            <person name="van der Nest M.A."/>
            <person name="van Wyk S."/>
            <person name="Wingfield M.J."/>
            <person name="Xiong C."/>
            <person name="Yue Q."/>
            <person name="Zhang X."/>
        </authorList>
    </citation>
    <scope>NUCLEOTIDE SEQUENCE [LARGE SCALE GENOMIC DNA]</scope>
    <source>
        <strain evidence="8 9">BP5796</strain>
    </source>
</reference>
<protein>
    <recommendedName>
        <fullName evidence="6">Multifunctional methyltransferase subunit trm112</fullName>
    </recommendedName>
    <alternativeName>
        <fullName evidence="7">eRF1 methyltransferase subunit trm112</fullName>
    </alternativeName>
</protein>
<dbReference type="Pfam" id="PF03966">
    <property type="entry name" value="Trm112p"/>
    <property type="match status" value="1"/>
</dbReference>
<keyword evidence="9" id="KW-1185">Reference proteome</keyword>
<comment type="similarity">
    <text evidence="3">Belongs to the TRM112 family.</text>
</comment>
<dbReference type="EMBL" id="PDLN01000010">
    <property type="protein sequence ID" value="RDW74124.1"/>
    <property type="molecule type" value="Genomic_DNA"/>
</dbReference>
<comment type="subcellular location">
    <subcellularLocation>
        <location evidence="2">Cytoplasm</location>
    </subcellularLocation>
    <subcellularLocation>
        <location evidence="1">Nucleus</location>
    </subcellularLocation>
</comment>